<dbReference type="RefSeq" id="WP_087646688.1">
    <property type="nucleotide sequence ID" value="NZ_FCON02000057.1"/>
</dbReference>
<comment type="caution">
    <text evidence="1">The sequence shown here is derived from an EMBL/GenBank/DDBJ whole genome shotgun (WGS) entry which is preliminary data.</text>
</comment>
<reference evidence="1" key="1">
    <citation type="submission" date="2016-01" db="EMBL/GenBank/DDBJ databases">
        <authorList>
            <person name="Peeters C."/>
        </authorList>
    </citation>
    <scope>NUCLEOTIDE SEQUENCE [LARGE SCALE GENOMIC DNA]</scope>
    <source>
        <strain evidence="1">LMG 22940</strain>
    </source>
</reference>
<dbReference type="AlphaFoldDB" id="A0A158K0G3"/>
<proteinExistence type="predicted"/>
<gene>
    <name evidence="1" type="ORF">AWB68_04622</name>
</gene>
<sequence length="201" mass="21833">MPSRDPRDSDPAPAALLAAAEAAFTALTTYTLTLHSHPENGEPVALRYSFRKPGFIRMDFIRPHAGATLIFDPRTRTARVWPFGFPRFPSLALDPGNPMIRGPQGHRIDQSDLGTLVRNLRALREGGAASVANVGDPGCLVVEGASGRTVAGVHRYRVWFDAAGSLPNRVISEDNRGERIESVTMDDLRIDAGLPEDFFGA</sequence>
<evidence type="ECO:0000313" key="2">
    <source>
        <dbReference type="Proteomes" id="UP000054770"/>
    </source>
</evidence>
<accession>A0A158K0G3</accession>
<dbReference type="OrthoDB" id="8549004at2"/>
<organism evidence="1 2">
    <name type="scientific">Caballeronia choica</name>
    <dbReference type="NCBI Taxonomy" id="326476"/>
    <lineage>
        <taxon>Bacteria</taxon>
        <taxon>Pseudomonadati</taxon>
        <taxon>Pseudomonadota</taxon>
        <taxon>Betaproteobacteria</taxon>
        <taxon>Burkholderiales</taxon>
        <taxon>Burkholderiaceae</taxon>
        <taxon>Caballeronia</taxon>
    </lineage>
</organism>
<evidence type="ECO:0000313" key="1">
    <source>
        <dbReference type="EMBL" id="SAL74642.1"/>
    </source>
</evidence>
<name>A0A158K0G3_9BURK</name>
<dbReference type="Proteomes" id="UP000054770">
    <property type="component" value="Unassembled WGS sequence"/>
</dbReference>
<keyword evidence="2" id="KW-1185">Reference proteome</keyword>
<dbReference type="EMBL" id="FCON02000057">
    <property type="protein sequence ID" value="SAL74642.1"/>
    <property type="molecule type" value="Genomic_DNA"/>
</dbReference>
<protein>
    <submittedName>
        <fullName evidence="1">Membrane protein</fullName>
    </submittedName>
</protein>